<dbReference type="Pfam" id="PF16126">
    <property type="entry name" value="DUF4838"/>
    <property type="match status" value="1"/>
</dbReference>
<name>A0A381NK51_9ZZZZ</name>
<sequence>MRKLFYLFIFFALSCSNDEIIISKAELSKYAIISDENNFDIADSLNVYLSKTLGLKLNVFNQITNNKSIILSIDSDSKDDFISIAFKDSLVNISANNKKLLFFATYEFIEKYLDVRWLSSNSTFYKKINSLKIPKTFNFLHKPPVKTRTVHSRLFYNDSIFAEKSKVTTSAFPNYIPEARVHTFHRFVPEEIYYESNPEFYALRNGKRLPTQLCLTNDEVYKIVIDKVSELFEKYPGYDVISVSQDDNTSYCMCDKCEKLHNEFGGPAASMISFVNKIADNFKDKTISTLAYQYTRKPTTIIPKDNVLITLCSIECNRRIPISEGCVDFYEDLKGWSKLTNNIRIWDYTTQFTNFLAPFPNWNTIKPNINLFVENNAKWIFQQHSNNPSELFELRSYIMAKLLWNPDLSFNELLDDFCNNYYSKASKYIQEYVNDISQEISKNTNFFLFLYGDPSQGFESFLRPEKLVYYNSLFDQAYNKVKDDKKYSNRVEKARLSIDYASLEAHRKNFSEKFPLTIFDNGIKVIPEIVLNRIKRFKNVTQNNNITLMNEMGFTVDEYIFYYEKALKLAVKDNSAKSKEVTLLTKPTKYANEDPQVLTDGALGGSSFYSNWLGFVGNDMDAIIDLGEEKMIKNISTSFLQVTNHVVFFPPKVEFLISNDKIDWITFNPIINKKPLSKKSKVNDIQTFSQPVNKLGRFVRVKANNYGPAPYWHFAADNPSWIFADEVIVE</sequence>
<accession>A0A381NK51</accession>
<gene>
    <name evidence="1" type="ORF">METZ01_LOCUS7348</name>
</gene>
<evidence type="ECO:0000313" key="1">
    <source>
        <dbReference type="EMBL" id="SUZ54494.1"/>
    </source>
</evidence>
<dbReference type="PANTHER" id="PTHR47406">
    <property type="entry name" value="COAGULATION FACTOR 5/8 TYPE, C-TERMINAL"/>
    <property type="match status" value="1"/>
</dbReference>
<dbReference type="PANTHER" id="PTHR47406:SF2">
    <property type="entry name" value="ALPHA GLUCURONIDASE N-TERMINAL DOMAIN-CONTAINING PROTEIN"/>
    <property type="match status" value="1"/>
</dbReference>
<dbReference type="InterPro" id="IPR032287">
    <property type="entry name" value="DUF4838"/>
</dbReference>
<dbReference type="PROSITE" id="PS51257">
    <property type="entry name" value="PROKAR_LIPOPROTEIN"/>
    <property type="match status" value="1"/>
</dbReference>
<organism evidence="1">
    <name type="scientific">marine metagenome</name>
    <dbReference type="NCBI Taxonomy" id="408172"/>
    <lineage>
        <taxon>unclassified sequences</taxon>
        <taxon>metagenomes</taxon>
        <taxon>ecological metagenomes</taxon>
    </lineage>
</organism>
<dbReference type="AlphaFoldDB" id="A0A381NK51"/>
<dbReference type="InterPro" id="IPR008979">
    <property type="entry name" value="Galactose-bd-like_sf"/>
</dbReference>
<dbReference type="EMBL" id="UINC01000390">
    <property type="protein sequence ID" value="SUZ54494.1"/>
    <property type="molecule type" value="Genomic_DNA"/>
</dbReference>
<proteinExistence type="predicted"/>
<dbReference type="Gene3D" id="3.20.20.80">
    <property type="entry name" value="Glycosidases"/>
    <property type="match status" value="1"/>
</dbReference>
<protein>
    <recommendedName>
        <fullName evidence="2">F5/8 type C domain-containing protein</fullName>
    </recommendedName>
</protein>
<dbReference type="Gene3D" id="2.60.120.260">
    <property type="entry name" value="Galactose-binding domain-like"/>
    <property type="match status" value="1"/>
</dbReference>
<dbReference type="SUPFAM" id="SSF49785">
    <property type="entry name" value="Galactose-binding domain-like"/>
    <property type="match status" value="1"/>
</dbReference>
<reference evidence="1" key="1">
    <citation type="submission" date="2018-05" db="EMBL/GenBank/DDBJ databases">
        <authorList>
            <person name="Lanie J.A."/>
            <person name="Ng W.-L."/>
            <person name="Kazmierczak K.M."/>
            <person name="Andrzejewski T.M."/>
            <person name="Davidsen T.M."/>
            <person name="Wayne K.J."/>
            <person name="Tettelin H."/>
            <person name="Glass J.I."/>
            <person name="Rusch D."/>
            <person name="Podicherti R."/>
            <person name="Tsui H.-C.T."/>
            <person name="Winkler M.E."/>
        </authorList>
    </citation>
    <scope>NUCLEOTIDE SEQUENCE</scope>
</reference>
<evidence type="ECO:0008006" key="2">
    <source>
        <dbReference type="Google" id="ProtNLM"/>
    </source>
</evidence>